<gene>
    <name evidence="8" type="ORF">DGYR_LOCUS1549</name>
</gene>
<keyword evidence="4 6" id="KW-1133">Transmembrane helix</keyword>
<dbReference type="GO" id="GO:0006644">
    <property type="term" value="P:phospholipid metabolic process"/>
    <property type="evidence" value="ECO:0007669"/>
    <property type="project" value="InterPro"/>
</dbReference>
<reference evidence="8 9" key="1">
    <citation type="submission" date="2020-08" db="EMBL/GenBank/DDBJ databases">
        <authorList>
            <person name="Hejnol A."/>
        </authorList>
    </citation>
    <scope>NUCLEOTIDE SEQUENCE [LARGE SCALE GENOMIC DNA]</scope>
</reference>
<feature type="transmembrane region" description="Helical" evidence="6">
    <location>
        <begin position="148"/>
        <end position="169"/>
    </location>
</feature>
<dbReference type="SUPFAM" id="SSF48317">
    <property type="entry name" value="Acid phosphatase/Vanadium-dependent haloperoxidase"/>
    <property type="match status" value="1"/>
</dbReference>
<dbReference type="Proteomes" id="UP000549394">
    <property type="component" value="Unassembled WGS sequence"/>
</dbReference>
<comment type="caution">
    <text evidence="8">The sequence shown here is derived from an EMBL/GenBank/DDBJ whole genome shotgun (WGS) entry which is preliminary data.</text>
</comment>
<dbReference type="SMART" id="SM00014">
    <property type="entry name" value="acidPPc"/>
    <property type="match status" value="1"/>
</dbReference>
<evidence type="ECO:0000256" key="1">
    <source>
        <dbReference type="ARBA" id="ARBA00004141"/>
    </source>
</evidence>
<name>A0A7I8V9C6_9ANNE</name>
<evidence type="ECO:0000256" key="2">
    <source>
        <dbReference type="ARBA" id="ARBA00008816"/>
    </source>
</evidence>
<feature type="transmembrane region" description="Helical" evidence="6">
    <location>
        <begin position="20"/>
        <end position="41"/>
    </location>
</feature>
<feature type="transmembrane region" description="Helical" evidence="6">
    <location>
        <begin position="124"/>
        <end position="142"/>
    </location>
</feature>
<organism evidence="8 9">
    <name type="scientific">Dimorphilus gyrociliatus</name>
    <dbReference type="NCBI Taxonomy" id="2664684"/>
    <lineage>
        <taxon>Eukaryota</taxon>
        <taxon>Metazoa</taxon>
        <taxon>Spiralia</taxon>
        <taxon>Lophotrochozoa</taxon>
        <taxon>Annelida</taxon>
        <taxon>Polychaeta</taxon>
        <taxon>Polychaeta incertae sedis</taxon>
        <taxon>Dinophilidae</taxon>
        <taxon>Dimorphilus</taxon>
    </lineage>
</organism>
<dbReference type="GO" id="GO:0008195">
    <property type="term" value="F:phosphatidate phosphatase activity"/>
    <property type="evidence" value="ECO:0007669"/>
    <property type="project" value="TreeGrafter"/>
</dbReference>
<dbReference type="PANTHER" id="PTHR10165">
    <property type="entry name" value="LIPID PHOSPHATE PHOSPHATASE"/>
    <property type="match status" value="1"/>
</dbReference>
<dbReference type="Gene3D" id="1.20.144.10">
    <property type="entry name" value="Phosphatidic acid phosphatase type 2/haloperoxidase"/>
    <property type="match status" value="1"/>
</dbReference>
<dbReference type="EMBL" id="CAJFCJ010000002">
    <property type="protein sequence ID" value="CAD5112395.1"/>
    <property type="molecule type" value="Genomic_DNA"/>
</dbReference>
<evidence type="ECO:0000256" key="3">
    <source>
        <dbReference type="ARBA" id="ARBA00022692"/>
    </source>
</evidence>
<dbReference type="PANTHER" id="PTHR10165:SF114">
    <property type="entry name" value="PHOSPHATIDIC ACID PHOSPHATASE TYPE 2_HALOPEROXIDASE DOMAIN-CONTAINING PROTEIN"/>
    <property type="match status" value="1"/>
</dbReference>
<evidence type="ECO:0000313" key="8">
    <source>
        <dbReference type="EMBL" id="CAD5112395.1"/>
    </source>
</evidence>
<dbReference type="InterPro" id="IPR000326">
    <property type="entry name" value="PAP2/HPO"/>
</dbReference>
<evidence type="ECO:0000256" key="5">
    <source>
        <dbReference type="ARBA" id="ARBA00023136"/>
    </source>
</evidence>
<comment type="similarity">
    <text evidence="2">Belongs to the PA-phosphatase related phosphoesterase family.</text>
</comment>
<evidence type="ECO:0000259" key="7">
    <source>
        <dbReference type="SMART" id="SM00014"/>
    </source>
</evidence>
<accession>A0A7I8V9C6</accession>
<feature type="domain" description="Phosphatidic acid phosphatase type 2/haloperoxidase" evidence="7">
    <location>
        <begin position="24"/>
        <end position="165"/>
    </location>
</feature>
<evidence type="ECO:0000256" key="4">
    <source>
        <dbReference type="ARBA" id="ARBA00022989"/>
    </source>
</evidence>
<dbReference type="InterPro" id="IPR043216">
    <property type="entry name" value="PAP-like"/>
</dbReference>
<keyword evidence="5 6" id="KW-0472">Membrane</keyword>
<dbReference type="OrthoDB" id="8907274at2759"/>
<dbReference type="Pfam" id="PF01569">
    <property type="entry name" value="PAP2"/>
    <property type="match status" value="1"/>
</dbReference>
<keyword evidence="3 6" id="KW-0812">Transmembrane</keyword>
<protein>
    <submittedName>
        <fullName evidence="8">DgyrCDS1616</fullName>
    </submittedName>
</protein>
<dbReference type="AlphaFoldDB" id="A0A7I8V9C6"/>
<dbReference type="GO" id="GO:0007165">
    <property type="term" value="P:signal transduction"/>
    <property type="evidence" value="ECO:0007669"/>
    <property type="project" value="TreeGrafter"/>
</dbReference>
<dbReference type="GO" id="GO:0005886">
    <property type="term" value="C:plasma membrane"/>
    <property type="evidence" value="ECO:0007669"/>
    <property type="project" value="TreeGrafter"/>
</dbReference>
<sequence>MERKTITVICCPVQRLVRRLLRFIGVFLFGLAMTMIFVDVIKLMCGTIRPNFYKICKPNVANCDVNIFYNETVCQETDKKILRNGRLSFPSMQAAVTAFSAFFLAVYLNKAFECKPIRLLRQTFALGFVMLSVICSCARYGLGESHWSDVYCGFGLGFLLSLYMTIYVLRGFEDGCFKHMTKYVYHGNNLDKKDFHDIYRENTLERNSAYSGPTIPRPLMKYQNDHDIGMTNHHRNRHKNTFQRDLQRKIDMRSYMHQNDAFYDDEMHI</sequence>
<proteinExistence type="inferred from homology"/>
<keyword evidence="9" id="KW-1185">Reference proteome</keyword>
<dbReference type="GO" id="GO:0046839">
    <property type="term" value="P:phospholipid dephosphorylation"/>
    <property type="evidence" value="ECO:0007669"/>
    <property type="project" value="TreeGrafter"/>
</dbReference>
<comment type="subcellular location">
    <subcellularLocation>
        <location evidence="1">Membrane</location>
        <topology evidence="1">Multi-pass membrane protein</topology>
    </subcellularLocation>
</comment>
<feature type="transmembrane region" description="Helical" evidence="6">
    <location>
        <begin position="92"/>
        <end position="112"/>
    </location>
</feature>
<evidence type="ECO:0000256" key="6">
    <source>
        <dbReference type="SAM" id="Phobius"/>
    </source>
</evidence>
<dbReference type="InterPro" id="IPR036938">
    <property type="entry name" value="PAP2/HPO_sf"/>
</dbReference>
<evidence type="ECO:0000313" key="9">
    <source>
        <dbReference type="Proteomes" id="UP000549394"/>
    </source>
</evidence>